<dbReference type="InterPro" id="IPR033690">
    <property type="entry name" value="Adenylat_kinase_CS"/>
</dbReference>
<dbReference type="PROSITE" id="PS00113">
    <property type="entry name" value="ADENYLATE_KINASE"/>
    <property type="match status" value="1"/>
</dbReference>
<gene>
    <name evidence="6" type="ORF">TrVE_jg12826</name>
</gene>
<protein>
    <recommendedName>
        <fullName evidence="8">Adenylate kinase</fullName>
    </recommendedName>
</protein>
<evidence type="ECO:0000256" key="4">
    <source>
        <dbReference type="ARBA" id="ARBA00022777"/>
    </source>
</evidence>
<feature type="region of interest" description="Disordered" evidence="5">
    <location>
        <begin position="1"/>
        <end position="24"/>
    </location>
</feature>
<keyword evidence="7" id="KW-1185">Reference proteome</keyword>
<dbReference type="Pfam" id="PF00406">
    <property type="entry name" value="ADK"/>
    <property type="match status" value="1"/>
</dbReference>
<proteinExistence type="inferred from homology"/>
<reference evidence="7" key="1">
    <citation type="journal article" date="2023" name="Commun. Biol.">
        <title>Genome analysis of Parmales, the sister group of diatoms, reveals the evolutionary specialization of diatoms from phago-mixotrophs to photoautotrophs.</title>
        <authorList>
            <person name="Ban H."/>
            <person name="Sato S."/>
            <person name="Yoshikawa S."/>
            <person name="Yamada K."/>
            <person name="Nakamura Y."/>
            <person name="Ichinomiya M."/>
            <person name="Sato N."/>
            <person name="Blanc-Mathieu R."/>
            <person name="Endo H."/>
            <person name="Kuwata A."/>
            <person name="Ogata H."/>
        </authorList>
    </citation>
    <scope>NUCLEOTIDE SEQUENCE [LARGE SCALE GENOMIC DNA]</scope>
    <source>
        <strain evidence="7">NIES 3699</strain>
    </source>
</reference>
<dbReference type="InterPro" id="IPR036193">
    <property type="entry name" value="ADK_active_lid_dom_sf"/>
</dbReference>
<name>A0A9W7F9D7_9STRA</name>
<evidence type="ECO:0000256" key="3">
    <source>
        <dbReference type="ARBA" id="ARBA00022741"/>
    </source>
</evidence>
<dbReference type="PANTHER" id="PTHR23359">
    <property type="entry name" value="NUCLEOTIDE KINASE"/>
    <property type="match status" value="1"/>
</dbReference>
<sequence>MPPRLTGPQRKSTKSLTGDGQDSARMSIGSVWKAPAAPATFSSPPKIIIAGAPASGKGTQCEIIKARYNVVHLSTGDMLRAAVAAGSEVGKKAKAQMEAGELVSDEVIIGVVKERLAQQDCRERGWLLDGFPRTRAQADALASAGITCDSFVFLKVPDEILVERVVGRRTDPETGKIYHLKFSPPPTEEIERRLTHRADDTEEKVKVRLKAFHENVNSISSCYTAVMFEVKGDQHKKNVEEIIVGHLDTLFKRNQETVDASPPSPPPPPLAPLSQNGDKAVVLKLWSVMGGDEATLTNGSDDMEDWKGISVEDGQVTRIATATVLFNYRFRDNGHRYREIERIEEIPAVKQMAVRGETAAERVKVLLAKANWKETEFQKRMMSEIVDPMNQASSIRDLCETYGIDSSSYVYDKFGNTVELIDPLFAFGDGTASNVLVKERFGPPKGYERALAKEEEGIAKSGADKWIGLRDLNRVTFEFEDPLMLTLACNALLKKFKVSGLKNKFEWIHTETYDQPPDIHMNLDLGKGWLVEVQLMFASVLTIKKELHKFYDIVRAKEPSTILSPLFDKPKTNEGRVKEELKRTKKALESNKEMDVQNQNFASMNVDDGGNGGENKRLREENEEMRKEVKRLKTFIREKMVPVLEEAKMVLEE</sequence>
<evidence type="ECO:0000256" key="2">
    <source>
        <dbReference type="ARBA" id="ARBA00022679"/>
    </source>
</evidence>
<evidence type="ECO:0000256" key="5">
    <source>
        <dbReference type="SAM" id="MobiDB-lite"/>
    </source>
</evidence>
<dbReference type="Gene3D" id="3.40.50.300">
    <property type="entry name" value="P-loop containing nucleotide triphosphate hydrolases"/>
    <property type="match status" value="1"/>
</dbReference>
<dbReference type="NCBIfam" id="TIGR01351">
    <property type="entry name" value="adk"/>
    <property type="match status" value="1"/>
</dbReference>
<keyword evidence="2" id="KW-0808">Transferase</keyword>
<dbReference type="PRINTS" id="PR00094">
    <property type="entry name" value="ADENYLTKNASE"/>
</dbReference>
<dbReference type="GO" id="GO:0004017">
    <property type="term" value="F:AMP kinase activity"/>
    <property type="evidence" value="ECO:0007669"/>
    <property type="project" value="InterPro"/>
</dbReference>
<dbReference type="Proteomes" id="UP001165160">
    <property type="component" value="Unassembled WGS sequence"/>
</dbReference>
<dbReference type="HAMAP" id="MF_00235">
    <property type="entry name" value="Adenylate_kinase_Adk"/>
    <property type="match status" value="1"/>
</dbReference>
<organism evidence="6 7">
    <name type="scientific">Triparma verrucosa</name>
    <dbReference type="NCBI Taxonomy" id="1606542"/>
    <lineage>
        <taxon>Eukaryota</taxon>
        <taxon>Sar</taxon>
        <taxon>Stramenopiles</taxon>
        <taxon>Ochrophyta</taxon>
        <taxon>Bolidophyceae</taxon>
        <taxon>Parmales</taxon>
        <taxon>Triparmaceae</taxon>
        <taxon>Triparma</taxon>
    </lineage>
</organism>
<accession>A0A9W7F9D7</accession>
<comment type="similarity">
    <text evidence="1">Belongs to the adenylate kinase family.</text>
</comment>
<dbReference type="SUPFAM" id="SSF52540">
    <property type="entry name" value="P-loop containing nucleoside triphosphate hydrolases"/>
    <property type="match status" value="1"/>
</dbReference>
<evidence type="ECO:0008006" key="8">
    <source>
        <dbReference type="Google" id="ProtNLM"/>
    </source>
</evidence>
<evidence type="ECO:0000313" key="7">
    <source>
        <dbReference type="Proteomes" id="UP001165160"/>
    </source>
</evidence>
<dbReference type="AlphaFoldDB" id="A0A9W7F9D7"/>
<feature type="region of interest" description="Disordered" evidence="5">
    <location>
        <begin position="602"/>
        <end position="624"/>
    </location>
</feature>
<dbReference type="InterPro" id="IPR000850">
    <property type="entry name" value="Adenylat/UMP-CMP_kin"/>
</dbReference>
<keyword evidence="3" id="KW-0547">Nucleotide-binding</keyword>
<keyword evidence="4" id="KW-0418">Kinase</keyword>
<dbReference type="GO" id="GO:0005524">
    <property type="term" value="F:ATP binding"/>
    <property type="evidence" value="ECO:0007669"/>
    <property type="project" value="InterPro"/>
</dbReference>
<dbReference type="InterPro" id="IPR027417">
    <property type="entry name" value="P-loop_NTPase"/>
</dbReference>
<comment type="caution">
    <text evidence="6">The sequence shown here is derived from an EMBL/GenBank/DDBJ whole genome shotgun (WGS) entry which is preliminary data.</text>
</comment>
<dbReference type="EMBL" id="BRXX01000374">
    <property type="protein sequence ID" value="GMI08049.1"/>
    <property type="molecule type" value="Genomic_DNA"/>
</dbReference>
<dbReference type="CDD" id="cd01428">
    <property type="entry name" value="ADK"/>
    <property type="match status" value="1"/>
</dbReference>
<evidence type="ECO:0000256" key="1">
    <source>
        <dbReference type="ARBA" id="ARBA00007220"/>
    </source>
</evidence>
<feature type="compositionally biased region" description="Basic and acidic residues" evidence="5">
    <location>
        <begin position="614"/>
        <end position="624"/>
    </location>
</feature>
<dbReference type="InterPro" id="IPR006259">
    <property type="entry name" value="Adenyl_kin_sub"/>
</dbReference>
<evidence type="ECO:0000313" key="6">
    <source>
        <dbReference type="EMBL" id="GMI08049.1"/>
    </source>
</evidence>
<dbReference type="SUPFAM" id="SSF57774">
    <property type="entry name" value="Microbial and mitochondrial ADK, insert 'zinc finger' domain"/>
    <property type="match status" value="1"/>
</dbReference>